<gene>
    <name evidence="1" type="ORF">ES288_A04G001600v1</name>
</gene>
<evidence type="ECO:0000313" key="2">
    <source>
        <dbReference type="Proteomes" id="UP000323506"/>
    </source>
</evidence>
<keyword evidence="2" id="KW-1185">Reference proteome</keyword>
<sequence>MVLPFFKDPFYFLFLLFFKQKEAECFFFPAPSPFLLRIQPSLCHHGGSSVPRTSTPLLVHGSKPGIAAKISESRGVAEWDAGERRAARGLLLFRVCWNELGPTAAPLYSLLCNKNRAKTIRDQFCLWPTKS</sequence>
<dbReference type="Proteomes" id="UP000323506">
    <property type="component" value="Chromosome A04"/>
</dbReference>
<organism evidence="1 2">
    <name type="scientific">Gossypium darwinii</name>
    <name type="common">Darwin's cotton</name>
    <name type="synonym">Gossypium barbadense var. darwinii</name>
    <dbReference type="NCBI Taxonomy" id="34276"/>
    <lineage>
        <taxon>Eukaryota</taxon>
        <taxon>Viridiplantae</taxon>
        <taxon>Streptophyta</taxon>
        <taxon>Embryophyta</taxon>
        <taxon>Tracheophyta</taxon>
        <taxon>Spermatophyta</taxon>
        <taxon>Magnoliopsida</taxon>
        <taxon>eudicotyledons</taxon>
        <taxon>Gunneridae</taxon>
        <taxon>Pentapetalae</taxon>
        <taxon>rosids</taxon>
        <taxon>malvids</taxon>
        <taxon>Malvales</taxon>
        <taxon>Malvaceae</taxon>
        <taxon>Malvoideae</taxon>
        <taxon>Gossypium</taxon>
    </lineage>
</organism>
<dbReference type="EMBL" id="CM017691">
    <property type="protein sequence ID" value="TYH20924.1"/>
    <property type="molecule type" value="Genomic_DNA"/>
</dbReference>
<evidence type="ECO:0000313" key="1">
    <source>
        <dbReference type="EMBL" id="TYH20924.1"/>
    </source>
</evidence>
<reference evidence="1 2" key="1">
    <citation type="submission" date="2019-06" db="EMBL/GenBank/DDBJ databases">
        <title>WGS assembly of Gossypium darwinii.</title>
        <authorList>
            <person name="Chen Z.J."/>
            <person name="Sreedasyam A."/>
            <person name="Ando A."/>
            <person name="Song Q."/>
            <person name="De L."/>
            <person name="Hulse-Kemp A."/>
            <person name="Ding M."/>
            <person name="Ye W."/>
            <person name="Kirkbride R."/>
            <person name="Jenkins J."/>
            <person name="Plott C."/>
            <person name="Lovell J."/>
            <person name="Lin Y.-M."/>
            <person name="Vaughn R."/>
            <person name="Liu B."/>
            <person name="Li W."/>
            <person name="Simpson S."/>
            <person name="Scheffler B."/>
            <person name="Saski C."/>
            <person name="Grover C."/>
            <person name="Hu G."/>
            <person name="Conover J."/>
            <person name="Carlson J."/>
            <person name="Shu S."/>
            <person name="Boston L."/>
            <person name="Williams M."/>
            <person name="Peterson D."/>
            <person name="Mcgee K."/>
            <person name="Jones D."/>
            <person name="Wendel J."/>
            <person name="Stelly D."/>
            <person name="Grimwood J."/>
            <person name="Schmutz J."/>
        </authorList>
    </citation>
    <scope>NUCLEOTIDE SEQUENCE [LARGE SCALE GENOMIC DNA]</scope>
    <source>
        <strain evidence="1">1808015.09</strain>
    </source>
</reference>
<dbReference type="AlphaFoldDB" id="A0A5D2GSF0"/>
<protein>
    <submittedName>
        <fullName evidence="1">Uncharacterized protein</fullName>
    </submittedName>
</protein>
<name>A0A5D2GSF0_GOSDA</name>
<proteinExistence type="predicted"/>
<accession>A0A5D2GSF0</accession>